<name>A0A397US38_9GLOM</name>
<comment type="caution">
    <text evidence="1">The sequence shown here is derived from an EMBL/GenBank/DDBJ whole genome shotgun (WGS) entry which is preliminary data.</text>
</comment>
<proteinExistence type="predicted"/>
<protein>
    <submittedName>
        <fullName evidence="1">Uncharacterized protein</fullName>
    </submittedName>
</protein>
<evidence type="ECO:0000313" key="2">
    <source>
        <dbReference type="Proteomes" id="UP000266673"/>
    </source>
</evidence>
<dbReference type="AlphaFoldDB" id="A0A397US38"/>
<evidence type="ECO:0000313" key="1">
    <source>
        <dbReference type="EMBL" id="RIB11589.1"/>
    </source>
</evidence>
<reference evidence="1 2" key="1">
    <citation type="submission" date="2018-06" db="EMBL/GenBank/DDBJ databases">
        <title>Comparative genomics reveals the genomic features of Rhizophagus irregularis, R. cerebriforme, R. diaphanum and Gigaspora rosea, and their symbiotic lifestyle signature.</title>
        <authorList>
            <person name="Morin E."/>
            <person name="San Clemente H."/>
            <person name="Chen E.C.H."/>
            <person name="De La Providencia I."/>
            <person name="Hainaut M."/>
            <person name="Kuo A."/>
            <person name="Kohler A."/>
            <person name="Murat C."/>
            <person name="Tang N."/>
            <person name="Roy S."/>
            <person name="Loubradou J."/>
            <person name="Henrissat B."/>
            <person name="Grigoriev I.V."/>
            <person name="Corradi N."/>
            <person name="Roux C."/>
            <person name="Martin F.M."/>
        </authorList>
    </citation>
    <scope>NUCLEOTIDE SEQUENCE [LARGE SCALE GENOMIC DNA]</scope>
    <source>
        <strain evidence="1 2">DAOM 194757</strain>
    </source>
</reference>
<accession>A0A397US38</accession>
<gene>
    <name evidence="1" type="ORF">C2G38_2042547</name>
</gene>
<organism evidence="1 2">
    <name type="scientific">Gigaspora rosea</name>
    <dbReference type="NCBI Taxonomy" id="44941"/>
    <lineage>
        <taxon>Eukaryota</taxon>
        <taxon>Fungi</taxon>
        <taxon>Fungi incertae sedis</taxon>
        <taxon>Mucoromycota</taxon>
        <taxon>Glomeromycotina</taxon>
        <taxon>Glomeromycetes</taxon>
        <taxon>Diversisporales</taxon>
        <taxon>Gigasporaceae</taxon>
        <taxon>Gigaspora</taxon>
    </lineage>
</organism>
<dbReference type="EMBL" id="QKWP01001116">
    <property type="protein sequence ID" value="RIB11589.1"/>
    <property type="molecule type" value="Genomic_DNA"/>
</dbReference>
<dbReference type="Proteomes" id="UP000266673">
    <property type="component" value="Unassembled WGS sequence"/>
</dbReference>
<keyword evidence="2" id="KW-1185">Reference proteome</keyword>
<sequence length="107" mass="12682">MTSDRFLLCKHLVNPFGKIDSSFFWKIQQNSQYPLNMEDKETLWENIRTSTSNDYTQVNLTIDLAIDYLEKSKQKNGFEKMVDGIKDFERAKKLSKTWIGLNKNTFY</sequence>